<sequence>MPVTVRNITTREFRDNLSEQLSRAAYSGDRIQILRNGQPIAMVVSMDDAEELRELDYYKDAADYRRAVAERNGDPLAMPTRNDVIVADGASARNDLARRLGFE</sequence>
<dbReference type="PATRIC" id="fig|66712.6.peg.2256"/>
<dbReference type="InterPro" id="IPR036165">
    <property type="entry name" value="YefM-like_sf"/>
</dbReference>
<name>A0A0B7NZF0_PROFF</name>
<organism evidence="3">
    <name type="scientific">Propionibacterium freudenreichii subsp. freudenreichii</name>
    <dbReference type="NCBI Taxonomy" id="66712"/>
    <lineage>
        <taxon>Bacteria</taxon>
        <taxon>Bacillati</taxon>
        <taxon>Actinomycetota</taxon>
        <taxon>Actinomycetes</taxon>
        <taxon>Propionibacteriales</taxon>
        <taxon>Propionibacteriaceae</taxon>
        <taxon>Propionibacterium</taxon>
    </lineage>
</organism>
<gene>
    <name evidence="3" type="ORF">PFCIRM138_09710</name>
</gene>
<dbReference type="KEGG" id="pfre:RM25_2206"/>
<evidence type="ECO:0000256" key="1">
    <source>
        <dbReference type="ARBA" id="ARBA00009981"/>
    </source>
</evidence>
<comment type="function">
    <text evidence="2">Antitoxin component of a type II toxin-antitoxin (TA) system.</text>
</comment>
<accession>A0A0B7NZF0</accession>
<dbReference type="Gene3D" id="3.40.1620.10">
    <property type="entry name" value="YefM-like domain"/>
    <property type="match status" value="1"/>
</dbReference>
<protein>
    <recommendedName>
        <fullName evidence="2">Antitoxin</fullName>
    </recommendedName>
</protein>
<dbReference type="AlphaFoldDB" id="A0A0B7NZF0"/>
<dbReference type="NCBIfam" id="TIGR01552">
    <property type="entry name" value="phd_fam"/>
    <property type="match status" value="1"/>
</dbReference>
<dbReference type="Pfam" id="PF02604">
    <property type="entry name" value="PhdYeFM_antitox"/>
    <property type="match status" value="1"/>
</dbReference>
<evidence type="ECO:0000256" key="2">
    <source>
        <dbReference type="RuleBase" id="RU362080"/>
    </source>
</evidence>
<proteinExistence type="inferred from homology"/>
<dbReference type="SUPFAM" id="SSF143120">
    <property type="entry name" value="YefM-like"/>
    <property type="match status" value="1"/>
</dbReference>
<dbReference type="InterPro" id="IPR006442">
    <property type="entry name" value="Antitoxin_Phd/YefM"/>
</dbReference>
<reference evidence="3" key="1">
    <citation type="submission" date="2014-08" db="EMBL/GenBank/DDBJ databases">
        <authorList>
            <person name="Falentin Helene"/>
        </authorList>
    </citation>
    <scope>NUCLEOTIDE SEQUENCE</scope>
</reference>
<dbReference type="EMBL" id="LM676424">
    <property type="protein sequence ID" value="CEP26749.1"/>
    <property type="molecule type" value="Genomic_DNA"/>
</dbReference>
<comment type="similarity">
    <text evidence="1 2">Belongs to the phD/YefM antitoxin family.</text>
</comment>
<evidence type="ECO:0000313" key="3">
    <source>
        <dbReference type="EMBL" id="CEP26749.1"/>
    </source>
</evidence>